<evidence type="ECO:0000256" key="1">
    <source>
        <dbReference type="SAM" id="MobiDB-lite"/>
    </source>
</evidence>
<reference evidence="3 4" key="1">
    <citation type="submission" date="2014-11" db="EMBL/GenBank/DDBJ databases">
        <authorList>
            <person name="Zhu J."/>
            <person name="Qi W."/>
            <person name="Song R."/>
        </authorList>
    </citation>
    <scope>NUCLEOTIDE SEQUENCE [LARGE SCALE GENOMIC DNA]</scope>
</reference>
<feature type="chain" id="PRO_5005187715" description="Magnesium transporter MgtE intracellular domain-containing protein" evidence="2">
    <location>
        <begin position="19"/>
        <end position="375"/>
    </location>
</feature>
<feature type="compositionally biased region" description="Low complexity" evidence="1">
    <location>
        <begin position="357"/>
        <end position="369"/>
    </location>
</feature>
<dbReference type="PROSITE" id="PS51257">
    <property type="entry name" value="PROKAR_LIPOPROTEIN"/>
    <property type="match status" value="1"/>
</dbReference>
<organism evidence="3 4">
    <name type="scientific">Vitrella brassicaformis (strain CCMP3155)</name>
    <dbReference type="NCBI Taxonomy" id="1169540"/>
    <lineage>
        <taxon>Eukaryota</taxon>
        <taxon>Sar</taxon>
        <taxon>Alveolata</taxon>
        <taxon>Colpodellida</taxon>
        <taxon>Vitrellaceae</taxon>
        <taxon>Vitrella</taxon>
    </lineage>
</organism>
<keyword evidence="2" id="KW-0732">Signal</keyword>
<keyword evidence="4" id="KW-1185">Reference proteome</keyword>
<evidence type="ECO:0000313" key="3">
    <source>
        <dbReference type="EMBL" id="CEL99853.1"/>
    </source>
</evidence>
<feature type="region of interest" description="Disordered" evidence="1">
    <location>
        <begin position="344"/>
        <end position="375"/>
    </location>
</feature>
<sequence length="375" mass="41176">MMRAAALICACLVSSCWAQLLPRGRAGEGILGGQKRIKESRKVDMAKWGMPGVKIGIDEMIKNGPTFNKLKEIAELPSDQMFDALASERGQRLVSSLFENLRPQTAGDIVSQLLTQTTPEQAEQMVETVMEKLEDEETPQMLEELVDRLNEEQLQDIVATFVERVPSEPIAEFAKALASIDEEKIEKSGLDPEKLRPILAKLLDSIDDEDYNKLAGAIEEALPPSNLGGVLAATLPSLQTNSLLFERTLRTIFSAEDTLERSAPATADADESKNPLERTRKILEETLLQAPSSTGNKVVAFILEDSKLDAFATPAEREEFVKGLIDDIQTKNKTLAGELRELLDEEDTDGKTASILSKTNSTTSASNSTAKDEKR</sequence>
<protein>
    <recommendedName>
        <fullName evidence="5">Magnesium transporter MgtE intracellular domain-containing protein</fullName>
    </recommendedName>
</protein>
<dbReference type="VEuPathDB" id="CryptoDB:Vbra_22492"/>
<gene>
    <name evidence="3" type="ORF">Vbra_22492</name>
</gene>
<dbReference type="Proteomes" id="UP000041254">
    <property type="component" value="Unassembled WGS sequence"/>
</dbReference>
<evidence type="ECO:0008006" key="5">
    <source>
        <dbReference type="Google" id="ProtNLM"/>
    </source>
</evidence>
<dbReference type="EMBL" id="CDMY01000290">
    <property type="protein sequence ID" value="CEL99853.1"/>
    <property type="molecule type" value="Genomic_DNA"/>
</dbReference>
<dbReference type="AlphaFoldDB" id="A0A0G4EQV0"/>
<evidence type="ECO:0000313" key="4">
    <source>
        <dbReference type="Proteomes" id="UP000041254"/>
    </source>
</evidence>
<proteinExistence type="predicted"/>
<dbReference type="InParanoid" id="A0A0G4EQV0"/>
<name>A0A0G4EQV0_VITBC</name>
<feature type="signal peptide" evidence="2">
    <location>
        <begin position="1"/>
        <end position="18"/>
    </location>
</feature>
<accession>A0A0G4EQV0</accession>
<evidence type="ECO:0000256" key="2">
    <source>
        <dbReference type="SAM" id="SignalP"/>
    </source>
</evidence>